<organism evidence="2 3">
    <name type="scientific">Hyunsoonleella pacifica</name>
    <dbReference type="NCBI Taxonomy" id="1080224"/>
    <lineage>
        <taxon>Bacteria</taxon>
        <taxon>Pseudomonadati</taxon>
        <taxon>Bacteroidota</taxon>
        <taxon>Flavobacteriia</taxon>
        <taxon>Flavobacteriales</taxon>
        <taxon>Flavobacteriaceae</taxon>
    </lineage>
</organism>
<dbReference type="RefSeq" id="WP_130935022.1">
    <property type="nucleotide sequence ID" value="NZ_BMEE01000001.1"/>
</dbReference>
<protein>
    <submittedName>
        <fullName evidence="2">Polysaccharide pyruvyl transferase family protein</fullName>
    </submittedName>
</protein>
<dbReference type="Pfam" id="PF04230">
    <property type="entry name" value="PS_pyruv_trans"/>
    <property type="match status" value="1"/>
</dbReference>
<proteinExistence type="predicted"/>
<name>A0A4Q9FR75_9FLAO</name>
<comment type="caution">
    <text evidence="2">The sequence shown here is derived from an EMBL/GenBank/DDBJ whole genome shotgun (WGS) entry which is preliminary data.</text>
</comment>
<sequence length="268" mass="31078">MKIRLYWWQEKRKDGRENYGDLMSKYLIEKISNSTVKTVTHPSRRLYKYLLKHYISIGSIISSANENSIVWGSGIIKKDDNIRDAEFLAVRGPKTRKRILEKGFNCPEVYGDPALLMPEYYSSKIDKKYSIGVIPHYVDYKEVKKQFVNNSSVKVIDLLTFNVEKTTDEILECKYIISSSLHGVIVAQSYNIPALWVKFSNKLSGDNIKFYDYYASVGIPFKDEIFIKPMDLNEVLINKILNKNKTLLLADTVLQKKCKRDLMKSCPF</sequence>
<dbReference type="OrthoDB" id="9803627at2"/>
<evidence type="ECO:0000313" key="3">
    <source>
        <dbReference type="Proteomes" id="UP000292372"/>
    </source>
</evidence>
<dbReference type="AlphaFoldDB" id="A0A4Q9FR75"/>
<dbReference type="GO" id="GO:0016740">
    <property type="term" value="F:transferase activity"/>
    <property type="evidence" value="ECO:0007669"/>
    <property type="project" value="UniProtKB-KW"/>
</dbReference>
<dbReference type="Proteomes" id="UP000292372">
    <property type="component" value="Unassembled WGS sequence"/>
</dbReference>
<reference evidence="2 3" key="1">
    <citation type="journal article" date="2015" name="Int. J. Syst. Evol. Microbiol.">
        <title>Hyunsoonleella pacifica sp. nov., isolated from seawater of South Pacific Gyre.</title>
        <authorList>
            <person name="Gao X."/>
            <person name="Zhang Z."/>
            <person name="Dai X."/>
            <person name="Zhang X.H."/>
        </authorList>
    </citation>
    <scope>NUCLEOTIDE SEQUENCE [LARGE SCALE GENOMIC DNA]</scope>
    <source>
        <strain evidence="2 3">SW033</strain>
    </source>
</reference>
<accession>A0A4Q9FR75</accession>
<evidence type="ECO:0000313" key="2">
    <source>
        <dbReference type="EMBL" id="TBN18504.1"/>
    </source>
</evidence>
<evidence type="ECO:0000259" key="1">
    <source>
        <dbReference type="Pfam" id="PF04230"/>
    </source>
</evidence>
<dbReference type="EMBL" id="SIRS01000001">
    <property type="protein sequence ID" value="TBN18504.1"/>
    <property type="molecule type" value="Genomic_DNA"/>
</dbReference>
<gene>
    <name evidence="2" type="ORF">EYD46_00100</name>
</gene>
<feature type="domain" description="Polysaccharide pyruvyl transferase" evidence="1">
    <location>
        <begin position="42"/>
        <end position="197"/>
    </location>
</feature>
<keyword evidence="2" id="KW-0808">Transferase</keyword>
<dbReference type="InterPro" id="IPR007345">
    <property type="entry name" value="Polysacch_pyruvyl_Trfase"/>
</dbReference>
<keyword evidence="3" id="KW-1185">Reference proteome</keyword>